<dbReference type="AlphaFoldDB" id="A0A674PLT7"/>
<reference evidence="1" key="3">
    <citation type="submission" date="2025-09" db="UniProtKB">
        <authorList>
            <consortium name="Ensembl"/>
        </authorList>
    </citation>
    <scope>IDENTIFICATION</scope>
</reference>
<dbReference type="InParanoid" id="A0A674PLT7"/>
<evidence type="ECO:0000313" key="1">
    <source>
        <dbReference type="Ensembl" id="ENSTRUP00000086742.1"/>
    </source>
</evidence>
<accession>A0A674PLT7</accession>
<name>A0A674PLT7_TAKRU</name>
<sequence>MCHSCTWNHSDRPSWHRYMKRLSTRHDELEENCAVICKIRQECHSWDKNGESNEMKSRAAALRITKLPPKLLRIIGENVGVSTGRVTSALLLPNYLKDDPAARHFFPFPNNCTLEIDACPPFINPDLLHKQRDHLNVNQTRLLIKVFNRSQTCDALRRLAMNEVSVLLFLKLRGCERKQTETHLNISPGKRLFLHD</sequence>
<organism evidence="1 2">
    <name type="scientific">Takifugu rubripes</name>
    <name type="common">Japanese pufferfish</name>
    <name type="synonym">Fugu rubripes</name>
    <dbReference type="NCBI Taxonomy" id="31033"/>
    <lineage>
        <taxon>Eukaryota</taxon>
        <taxon>Metazoa</taxon>
        <taxon>Chordata</taxon>
        <taxon>Craniata</taxon>
        <taxon>Vertebrata</taxon>
        <taxon>Euteleostomi</taxon>
        <taxon>Actinopterygii</taxon>
        <taxon>Neopterygii</taxon>
        <taxon>Teleostei</taxon>
        <taxon>Neoteleostei</taxon>
        <taxon>Acanthomorphata</taxon>
        <taxon>Eupercaria</taxon>
        <taxon>Tetraodontiformes</taxon>
        <taxon>Tetradontoidea</taxon>
        <taxon>Tetraodontidae</taxon>
        <taxon>Takifugu</taxon>
    </lineage>
</organism>
<dbReference type="Ensembl" id="ENSTRUT00000081670.1">
    <property type="protein sequence ID" value="ENSTRUP00000086742.1"/>
    <property type="gene ID" value="ENSTRUG00000027765.1"/>
</dbReference>
<reference evidence="1" key="2">
    <citation type="submission" date="2025-08" db="UniProtKB">
        <authorList>
            <consortium name="Ensembl"/>
        </authorList>
    </citation>
    <scope>IDENTIFICATION</scope>
</reference>
<reference evidence="1 2" key="1">
    <citation type="journal article" date="2011" name="Genome Biol. Evol.">
        <title>Integration of the genetic map and genome assembly of fugu facilitates insights into distinct features of genome evolution in teleosts and mammals.</title>
        <authorList>
            <person name="Kai W."/>
            <person name="Kikuchi K."/>
            <person name="Tohari S."/>
            <person name="Chew A.K."/>
            <person name="Tay A."/>
            <person name="Fujiwara A."/>
            <person name="Hosoya S."/>
            <person name="Suetake H."/>
            <person name="Naruse K."/>
            <person name="Brenner S."/>
            <person name="Suzuki Y."/>
            <person name="Venkatesh B."/>
        </authorList>
    </citation>
    <scope>NUCLEOTIDE SEQUENCE [LARGE SCALE GENOMIC DNA]</scope>
</reference>
<proteinExistence type="predicted"/>
<protein>
    <submittedName>
        <fullName evidence="1">Uncharacterized protein</fullName>
    </submittedName>
</protein>
<evidence type="ECO:0000313" key="2">
    <source>
        <dbReference type="Proteomes" id="UP000005226"/>
    </source>
</evidence>
<keyword evidence="2" id="KW-1185">Reference proteome</keyword>
<dbReference type="Proteomes" id="UP000005226">
    <property type="component" value="Chromosome 11"/>
</dbReference>